<evidence type="ECO:0000313" key="3">
    <source>
        <dbReference type="Proteomes" id="UP001222377"/>
    </source>
</evidence>
<name>A0AAP4DJN3_BACAM</name>
<feature type="transmembrane region" description="Helical" evidence="1">
    <location>
        <begin position="7"/>
        <end position="24"/>
    </location>
</feature>
<gene>
    <name evidence="2" type="ORF">PV946_17925</name>
</gene>
<evidence type="ECO:0000256" key="1">
    <source>
        <dbReference type="SAM" id="Phobius"/>
    </source>
</evidence>
<comment type="caution">
    <text evidence="2">The sequence shown here is derived from an EMBL/GenBank/DDBJ whole genome shotgun (WGS) entry which is preliminary data.</text>
</comment>
<dbReference type="Proteomes" id="UP001222377">
    <property type="component" value="Unassembled WGS sequence"/>
</dbReference>
<keyword evidence="1" id="KW-0472">Membrane</keyword>
<dbReference type="EMBL" id="JARKHX010000006">
    <property type="protein sequence ID" value="MDF4195614.1"/>
    <property type="molecule type" value="Genomic_DNA"/>
</dbReference>
<keyword evidence="1" id="KW-0812">Transmembrane</keyword>
<evidence type="ECO:0000313" key="2">
    <source>
        <dbReference type="EMBL" id="MDF4195614.1"/>
    </source>
</evidence>
<feature type="transmembrane region" description="Helical" evidence="1">
    <location>
        <begin position="30"/>
        <end position="49"/>
    </location>
</feature>
<proteinExistence type="predicted"/>
<sequence length="59" mass="7104">MNSIRYILYFVISFVLQLLWFFLVKENSNATILDMLMMSLLFTLFMFILDKFLKKKQAA</sequence>
<dbReference type="AlphaFoldDB" id="A0AAP4DJN3"/>
<accession>A0AAP4DJN3</accession>
<dbReference type="RefSeq" id="WP_021493988.1">
    <property type="nucleotide sequence ID" value="NZ_CP029069.1"/>
</dbReference>
<organism evidence="2 3">
    <name type="scientific">Bacillus amyloliquefaciens</name>
    <name type="common">Bacillus velezensis</name>
    <dbReference type="NCBI Taxonomy" id="1390"/>
    <lineage>
        <taxon>Bacteria</taxon>
        <taxon>Bacillati</taxon>
        <taxon>Bacillota</taxon>
        <taxon>Bacilli</taxon>
        <taxon>Bacillales</taxon>
        <taxon>Bacillaceae</taxon>
        <taxon>Bacillus</taxon>
        <taxon>Bacillus amyloliquefaciens group</taxon>
    </lineage>
</organism>
<reference evidence="2" key="1">
    <citation type="submission" date="2023-02" db="EMBL/GenBank/DDBJ databases">
        <title>Draft Whole-Genome Sequences of Bacillus Strains of Potential Probiotic for Poultry.</title>
        <authorList>
            <person name="Ma L.M."/>
            <person name="Lopez-Guerra N."/>
            <person name="Zhang G."/>
        </authorList>
    </citation>
    <scope>NUCLEOTIDE SEQUENCE</scope>
    <source>
        <strain evidence="2">OSU1013-24</strain>
    </source>
</reference>
<protein>
    <submittedName>
        <fullName evidence="2">Uncharacterized protein</fullName>
    </submittedName>
</protein>
<keyword evidence="1" id="KW-1133">Transmembrane helix</keyword>